<name>A0A917G3I6_9BACL</name>
<evidence type="ECO:0000313" key="4">
    <source>
        <dbReference type="Proteomes" id="UP000644756"/>
    </source>
</evidence>
<keyword evidence="4" id="KW-1185">Reference proteome</keyword>
<evidence type="ECO:0000256" key="2">
    <source>
        <dbReference type="SAM" id="Coils"/>
    </source>
</evidence>
<dbReference type="EMBL" id="BMGR01000017">
    <property type="protein sequence ID" value="GGG21207.1"/>
    <property type="molecule type" value="Genomic_DNA"/>
</dbReference>
<evidence type="ECO:0000313" key="3">
    <source>
        <dbReference type="EMBL" id="GGG21207.1"/>
    </source>
</evidence>
<dbReference type="Proteomes" id="UP000644756">
    <property type="component" value="Unassembled WGS sequence"/>
</dbReference>
<evidence type="ECO:0000256" key="1">
    <source>
        <dbReference type="ARBA" id="ARBA00043985"/>
    </source>
</evidence>
<proteinExistence type="inferred from homology"/>
<reference evidence="3" key="2">
    <citation type="submission" date="2020-09" db="EMBL/GenBank/DDBJ databases">
        <authorList>
            <person name="Sun Q."/>
            <person name="Zhou Y."/>
        </authorList>
    </citation>
    <scope>NUCLEOTIDE SEQUENCE</scope>
    <source>
        <strain evidence="3">CGMCC 1.12987</strain>
    </source>
</reference>
<dbReference type="Pfam" id="PF04012">
    <property type="entry name" value="PspA_IM30"/>
    <property type="match status" value="1"/>
</dbReference>
<feature type="coiled-coil region" evidence="2">
    <location>
        <begin position="26"/>
        <end position="53"/>
    </location>
</feature>
<dbReference type="AlphaFoldDB" id="A0A917G3I6"/>
<comment type="similarity">
    <text evidence="1">Belongs to the PspA/Vipp/IM30 family.</text>
</comment>
<accession>A0A917G3I6</accession>
<dbReference type="PANTHER" id="PTHR31088">
    <property type="entry name" value="MEMBRANE-ASSOCIATED PROTEIN VIPP1, CHLOROPLASTIC"/>
    <property type="match status" value="1"/>
</dbReference>
<dbReference type="PANTHER" id="PTHR31088:SF6">
    <property type="entry name" value="PHAGE SHOCK PROTEIN A"/>
    <property type="match status" value="1"/>
</dbReference>
<gene>
    <name evidence="3" type="ORF">GCM10010916_42430</name>
</gene>
<protein>
    <submittedName>
        <fullName evidence="3">Phage shock protein A</fullName>
    </submittedName>
</protein>
<reference evidence="3" key="1">
    <citation type="journal article" date="2014" name="Int. J. Syst. Evol. Microbiol.">
        <title>Complete genome sequence of Corynebacterium casei LMG S-19264T (=DSM 44701T), isolated from a smear-ripened cheese.</title>
        <authorList>
            <consortium name="US DOE Joint Genome Institute (JGI-PGF)"/>
            <person name="Walter F."/>
            <person name="Albersmeier A."/>
            <person name="Kalinowski J."/>
            <person name="Ruckert C."/>
        </authorList>
    </citation>
    <scope>NUCLEOTIDE SEQUENCE</scope>
    <source>
        <strain evidence="3">CGMCC 1.12987</strain>
    </source>
</reference>
<organism evidence="3 4">
    <name type="scientific">Paenibacillus abyssi</name>
    <dbReference type="NCBI Taxonomy" id="1340531"/>
    <lineage>
        <taxon>Bacteria</taxon>
        <taxon>Bacillati</taxon>
        <taxon>Bacillota</taxon>
        <taxon>Bacilli</taxon>
        <taxon>Bacillales</taxon>
        <taxon>Paenibacillaceae</taxon>
        <taxon>Paenibacillus</taxon>
    </lineage>
</organism>
<sequence length="235" mass="26571">MGILKRMTDMTKASLNEMLDKMEDPVVMLNQYLRDMEAEIHEAERTVAKQMAAEQRMKNRYGEAVSKAAERQSQAEQALLAGQEELARKLLEEKVYYEQQADEFSALYEQNKAQAEELRKQLDDMRNELQDLRSKRSELASRADAAKAQKQVAQIGTQHTIESGGASRGFYRMEEKIMQLEAEAEVARMPGFYRQTSAASAAAPIDPAKELQVNEQLEALKRKLNTTNAPGQPEA</sequence>
<dbReference type="InterPro" id="IPR007157">
    <property type="entry name" value="PspA_VIPP1"/>
</dbReference>
<comment type="caution">
    <text evidence="3">The sequence shown here is derived from an EMBL/GenBank/DDBJ whole genome shotgun (WGS) entry which is preliminary data.</text>
</comment>
<dbReference type="RefSeq" id="WP_188533081.1">
    <property type="nucleotide sequence ID" value="NZ_BMGR01000017.1"/>
</dbReference>
<keyword evidence="2" id="KW-0175">Coiled coil</keyword>
<feature type="coiled-coil region" evidence="2">
    <location>
        <begin position="101"/>
        <end position="149"/>
    </location>
</feature>